<dbReference type="Proteomes" id="UP001234989">
    <property type="component" value="Chromosome 11"/>
</dbReference>
<dbReference type="EMBL" id="CP133622">
    <property type="protein sequence ID" value="WMV55323.1"/>
    <property type="molecule type" value="Genomic_DNA"/>
</dbReference>
<dbReference type="AlphaFoldDB" id="A0AAF0ZZI5"/>
<gene>
    <name evidence="1" type="ORF">MTR67_048708</name>
</gene>
<organism evidence="1 2">
    <name type="scientific">Solanum verrucosum</name>
    <dbReference type="NCBI Taxonomy" id="315347"/>
    <lineage>
        <taxon>Eukaryota</taxon>
        <taxon>Viridiplantae</taxon>
        <taxon>Streptophyta</taxon>
        <taxon>Embryophyta</taxon>
        <taxon>Tracheophyta</taxon>
        <taxon>Spermatophyta</taxon>
        <taxon>Magnoliopsida</taxon>
        <taxon>eudicotyledons</taxon>
        <taxon>Gunneridae</taxon>
        <taxon>Pentapetalae</taxon>
        <taxon>asterids</taxon>
        <taxon>lamiids</taxon>
        <taxon>Solanales</taxon>
        <taxon>Solanaceae</taxon>
        <taxon>Solanoideae</taxon>
        <taxon>Solaneae</taxon>
        <taxon>Solanum</taxon>
    </lineage>
</organism>
<evidence type="ECO:0000313" key="2">
    <source>
        <dbReference type="Proteomes" id="UP001234989"/>
    </source>
</evidence>
<keyword evidence="2" id="KW-1185">Reference proteome</keyword>
<evidence type="ECO:0000313" key="1">
    <source>
        <dbReference type="EMBL" id="WMV55323.1"/>
    </source>
</evidence>
<reference evidence="1" key="1">
    <citation type="submission" date="2023-08" db="EMBL/GenBank/DDBJ databases">
        <title>A de novo genome assembly of Solanum verrucosum Schlechtendal, a Mexican diploid species geographically isolated from the other diploid A-genome species in potato relatives.</title>
        <authorList>
            <person name="Hosaka K."/>
        </authorList>
    </citation>
    <scope>NUCLEOTIDE SEQUENCE</scope>
    <source>
        <tissue evidence="1">Young leaves</tissue>
    </source>
</reference>
<name>A0AAF0ZZI5_SOLVR</name>
<proteinExistence type="predicted"/>
<sequence>MLLNNLRCMRRTIQLMTSSLHQ</sequence>
<accession>A0AAF0ZZI5</accession>
<protein>
    <submittedName>
        <fullName evidence="1">Uncharacterized protein</fullName>
    </submittedName>
</protein>